<protein>
    <submittedName>
        <fullName evidence="15">ABC transporter domain-containing protein</fullName>
    </submittedName>
</protein>
<feature type="transmembrane region" description="Helical" evidence="12">
    <location>
        <begin position="485"/>
        <end position="512"/>
    </location>
</feature>
<feature type="transmembrane region" description="Helical" evidence="12">
    <location>
        <begin position="1077"/>
        <end position="1098"/>
    </location>
</feature>
<evidence type="ECO:0000256" key="6">
    <source>
        <dbReference type="ARBA" id="ARBA00022741"/>
    </source>
</evidence>
<feature type="region of interest" description="Disordered" evidence="11">
    <location>
        <begin position="808"/>
        <end position="858"/>
    </location>
</feature>
<name>A0A9W9JRE1_9HYPO</name>
<feature type="compositionally biased region" description="Basic and acidic residues" evidence="11">
    <location>
        <begin position="808"/>
        <end position="833"/>
    </location>
</feature>
<dbReference type="InterPro" id="IPR003593">
    <property type="entry name" value="AAA+_ATPase"/>
</dbReference>
<keyword evidence="5 12" id="KW-0812">Transmembrane</keyword>
<dbReference type="SMART" id="SM00382">
    <property type="entry name" value="AAA"/>
    <property type="match status" value="2"/>
</dbReference>
<dbReference type="CDD" id="cd18580">
    <property type="entry name" value="ABC_6TM_ABCC_D2"/>
    <property type="match status" value="1"/>
</dbReference>
<dbReference type="InterPro" id="IPR044746">
    <property type="entry name" value="ABCC_6TM_D1"/>
</dbReference>
<feature type="transmembrane region" description="Helical" evidence="12">
    <location>
        <begin position="24"/>
        <end position="45"/>
    </location>
</feature>
<dbReference type="PROSITE" id="PS50929">
    <property type="entry name" value="ABC_TM1F"/>
    <property type="match status" value="2"/>
</dbReference>
<keyword evidence="7" id="KW-0067">ATP-binding</keyword>
<feature type="transmembrane region" description="Helical" evidence="12">
    <location>
        <begin position="919"/>
        <end position="944"/>
    </location>
</feature>
<evidence type="ECO:0000256" key="8">
    <source>
        <dbReference type="ARBA" id="ARBA00022989"/>
    </source>
</evidence>
<dbReference type="PANTHER" id="PTHR24223">
    <property type="entry name" value="ATP-BINDING CASSETTE SUB-FAMILY C"/>
    <property type="match status" value="1"/>
</dbReference>
<dbReference type="Pfam" id="PF00005">
    <property type="entry name" value="ABC_tran"/>
    <property type="match status" value="2"/>
</dbReference>
<feature type="domain" description="ABC transmembrane type-1" evidence="14">
    <location>
        <begin position="879"/>
        <end position="1114"/>
    </location>
</feature>
<dbReference type="CDD" id="cd18579">
    <property type="entry name" value="ABC_6TM_ABCC_D1"/>
    <property type="match status" value="1"/>
</dbReference>
<evidence type="ECO:0000256" key="5">
    <source>
        <dbReference type="ARBA" id="ARBA00022692"/>
    </source>
</evidence>
<evidence type="ECO:0000259" key="13">
    <source>
        <dbReference type="PROSITE" id="PS50893"/>
    </source>
</evidence>
<feature type="transmembrane region" description="Helical" evidence="12">
    <location>
        <begin position="1005"/>
        <end position="1032"/>
    </location>
</feature>
<feature type="transmembrane region" description="Helical" evidence="12">
    <location>
        <begin position="1104"/>
        <end position="1121"/>
    </location>
</feature>
<evidence type="ECO:0000256" key="2">
    <source>
        <dbReference type="ARBA" id="ARBA00009726"/>
    </source>
</evidence>
<organism evidence="15 16">
    <name type="scientific">Trichoderma breve</name>
    <dbReference type="NCBI Taxonomy" id="2034170"/>
    <lineage>
        <taxon>Eukaryota</taxon>
        <taxon>Fungi</taxon>
        <taxon>Dikarya</taxon>
        <taxon>Ascomycota</taxon>
        <taxon>Pezizomycotina</taxon>
        <taxon>Sordariomycetes</taxon>
        <taxon>Hypocreomycetidae</taxon>
        <taxon>Hypocreales</taxon>
        <taxon>Hypocreaceae</taxon>
        <taxon>Trichoderma</taxon>
    </lineage>
</organism>
<dbReference type="InterPro" id="IPR011527">
    <property type="entry name" value="ABC1_TM_dom"/>
</dbReference>
<evidence type="ECO:0000313" key="15">
    <source>
        <dbReference type="EMBL" id="KAJ4863462.1"/>
    </source>
</evidence>
<dbReference type="Pfam" id="PF24357">
    <property type="entry name" value="TMD0_ABC"/>
    <property type="match status" value="1"/>
</dbReference>
<keyword evidence="6" id="KW-0547">Nucleotide-binding</keyword>
<evidence type="ECO:0000256" key="7">
    <source>
        <dbReference type="ARBA" id="ARBA00022840"/>
    </source>
</evidence>
<dbReference type="GeneID" id="80866314"/>
<feature type="domain" description="ABC transporter" evidence="13">
    <location>
        <begin position="585"/>
        <end position="813"/>
    </location>
</feature>
<feature type="transmembrane region" description="Helical" evidence="12">
    <location>
        <begin position="65"/>
        <end position="85"/>
    </location>
</feature>
<accession>A0A9W9JRE1</accession>
<dbReference type="Proteomes" id="UP001140511">
    <property type="component" value="Unassembled WGS sequence"/>
</dbReference>
<gene>
    <name evidence="15" type="ORF">T069G_04416</name>
</gene>
<dbReference type="InterPro" id="IPR027417">
    <property type="entry name" value="P-loop_NTPase"/>
</dbReference>
<dbReference type="InterPro" id="IPR056227">
    <property type="entry name" value="TMD0_ABC"/>
</dbReference>
<dbReference type="PANTHER" id="PTHR24223:SF404">
    <property type="entry name" value="ABC MULTIDRUG TRANSPORTER (EUROFUNG)-RELATED"/>
    <property type="match status" value="1"/>
</dbReference>
<dbReference type="FunFam" id="1.20.1560.10:FF:000055">
    <property type="entry name" value="ABC multidrug transporter (Eurofung)"/>
    <property type="match status" value="1"/>
</dbReference>
<dbReference type="Gene3D" id="1.20.1560.10">
    <property type="entry name" value="ABC transporter type 1, transmembrane domain"/>
    <property type="match status" value="2"/>
</dbReference>
<feature type="domain" description="ABC transporter" evidence="13">
    <location>
        <begin position="1167"/>
        <end position="1402"/>
    </location>
</feature>
<dbReference type="Gene3D" id="3.40.50.300">
    <property type="entry name" value="P-loop containing nucleotide triphosphate hydrolases"/>
    <property type="match status" value="2"/>
</dbReference>
<keyword evidence="10" id="KW-0325">Glycoprotein</keyword>
<keyword evidence="9 12" id="KW-0472">Membrane</keyword>
<feature type="transmembrane region" description="Helical" evidence="12">
    <location>
        <begin position="254"/>
        <end position="276"/>
    </location>
</feature>
<evidence type="ECO:0000256" key="4">
    <source>
        <dbReference type="ARBA" id="ARBA00022475"/>
    </source>
</evidence>
<dbReference type="Pfam" id="PF00664">
    <property type="entry name" value="ABC_membrane"/>
    <property type="match status" value="1"/>
</dbReference>
<keyword evidence="8 12" id="KW-1133">Transmembrane helix</keyword>
<dbReference type="FunFam" id="3.40.50.300:FF:002145">
    <property type="entry name" value="ABC transporter (MsbA subfamily)"/>
    <property type="match status" value="1"/>
</dbReference>
<evidence type="ECO:0000256" key="1">
    <source>
        <dbReference type="ARBA" id="ARBA00004651"/>
    </source>
</evidence>
<evidence type="ECO:0000256" key="9">
    <source>
        <dbReference type="ARBA" id="ARBA00023136"/>
    </source>
</evidence>
<dbReference type="SUPFAM" id="SSF90123">
    <property type="entry name" value="ABC transporter transmembrane region"/>
    <property type="match status" value="2"/>
</dbReference>
<feature type="transmembrane region" description="Helical" evidence="12">
    <location>
        <begin position="138"/>
        <end position="161"/>
    </location>
</feature>
<feature type="domain" description="ABC transmembrane type-1" evidence="14">
    <location>
        <begin position="264"/>
        <end position="549"/>
    </location>
</feature>
<evidence type="ECO:0000313" key="16">
    <source>
        <dbReference type="Proteomes" id="UP001140511"/>
    </source>
</evidence>
<comment type="caution">
    <text evidence="15">The sequence shown here is derived from an EMBL/GenBank/DDBJ whole genome shotgun (WGS) entry which is preliminary data.</text>
</comment>
<dbReference type="EMBL" id="JAOPEN010000002">
    <property type="protein sequence ID" value="KAJ4863462.1"/>
    <property type="molecule type" value="Genomic_DNA"/>
</dbReference>
<dbReference type="GO" id="GO:0140359">
    <property type="term" value="F:ABC-type transporter activity"/>
    <property type="evidence" value="ECO:0007669"/>
    <property type="project" value="InterPro"/>
</dbReference>
<feature type="transmembrane region" description="Helical" evidence="12">
    <location>
        <begin position="296"/>
        <end position="318"/>
    </location>
</feature>
<dbReference type="InterPro" id="IPR050173">
    <property type="entry name" value="ABC_transporter_C-like"/>
</dbReference>
<feature type="transmembrane region" description="Helical" evidence="12">
    <location>
        <begin position="878"/>
        <end position="899"/>
    </location>
</feature>
<dbReference type="InterPro" id="IPR003439">
    <property type="entry name" value="ABC_transporter-like_ATP-bd"/>
</dbReference>
<evidence type="ECO:0000256" key="12">
    <source>
        <dbReference type="SAM" id="Phobius"/>
    </source>
</evidence>
<keyword evidence="4" id="KW-1003">Cell membrane</keyword>
<dbReference type="InterPro" id="IPR017871">
    <property type="entry name" value="ABC_transporter-like_CS"/>
</dbReference>
<dbReference type="PROSITE" id="PS00211">
    <property type="entry name" value="ABC_TRANSPORTER_1"/>
    <property type="match status" value="1"/>
</dbReference>
<dbReference type="PROSITE" id="PS50893">
    <property type="entry name" value="ABC_TRANSPORTER_2"/>
    <property type="match status" value="2"/>
</dbReference>
<evidence type="ECO:0000259" key="14">
    <source>
        <dbReference type="PROSITE" id="PS50929"/>
    </source>
</evidence>
<comment type="subcellular location">
    <subcellularLocation>
        <location evidence="1">Cell membrane</location>
        <topology evidence="1">Multi-pass membrane protein</topology>
    </subcellularLocation>
</comment>
<dbReference type="GO" id="GO:0005524">
    <property type="term" value="F:ATP binding"/>
    <property type="evidence" value="ECO:0007669"/>
    <property type="project" value="UniProtKB-KW"/>
</dbReference>
<dbReference type="GO" id="GO:0005886">
    <property type="term" value="C:plasma membrane"/>
    <property type="evidence" value="ECO:0007669"/>
    <property type="project" value="UniProtKB-SubCell"/>
</dbReference>
<dbReference type="InterPro" id="IPR036640">
    <property type="entry name" value="ABC1_TM_sf"/>
</dbReference>
<evidence type="ECO:0000256" key="11">
    <source>
        <dbReference type="SAM" id="MobiDB-lite"/>
    </source>
</evidence>
<dbReference type="SUPFAM" id="SSF52540">
    <property type="entry name" value="P-loop containing nucleoside triphosphate hydrolases"/>
    <property type="match status" value="2"/>
</dbReference>
<comment type="similarity">
    <text evidence="2">Belongs to the ABC transporter superfamily. ABCC family. Conjugate transporter (TC 3.A.1.208) subfamily.</text>
</comment>
<keyword evidence="16" id="KW-1185">Reference proteome</keyword>
<evidence type="ECO:0000256" key="3">
    <source>
        <dbReference type="ARBA" id="ARBA00022448"/>
    </source>
</evidence>
<feature type="transmembrane region" description="Helical" evidence="12">
    <location>
        <begin position="395"/>
        <end position="422"/>
    </location>
</feature>
<proteinExistence type="inferred from homology"/>
<dbReference type="InterPro" id="IPR044726">
    <property type="entry name" value="ABCC_6TM_D2"/>
</dbReference>
<dbReference type="RefSeq" id="XP_056032518.1">
    <property type="nucleotide sequence ID" value="XM_056171626.1"/>
</dbReference>
<reference evidence="15" key="1">
    <citation type="submission" date="2022-09" db="EMBL/GenBank/DDBJ databases">
        <title>Chromosome-level assembly of Trichoderma breve T069, a fungus used in development of biopesticide product.</title>
        <authorList>
            <person name="Lin R."/>
            <person name="Liu T."/>
        </authorList>
    </citation>
    <scope>NUCLEOTIDE SEQUENCE</scope>
    <source>
        <strain evidence="15">T069</strain>
    </source>
</reference>
<keyword evidence="3" id="KW-0813">Transport</keyword>
<sequence length="1408" mass="155193">MQCPVGSDDNFGPRVNVACRPFDFTLLFEDAFFIALPAAVMMLILPLQFRKLWRMPIVAASYRLAAYKSAALVILIIVHLVALALRVQSSVLHTRMAIATEVLSVSSNVGALALSFLVDQRSVKPSDVLVLYYSASTILDYLIQQAIWTVLLILTASVATIECFGKTKYLRPAVKNGLTSEQMTSFWSRSFFVWLLPVFQKGYSNLFLVDDLPDIDKDMKESATWAELEAAWRRTQRGRIGFRLVRATFRANSWSFLSAIVPRLILSAFTFCQPFLIQAAVSHLSGTANEDDHERFGQALVGAFALVYLGIAISRAVYWRQTYRMLAKVRAGLTAKIYRQTVSLQSRDVEDSAALTLMGTDVERIVESLRFFHETWAAIPEVAIGVWLLTRQVLYASIAPIVICMICINLTSVSLAGTSLVAKHFGPAQKRWVDCVEKRIGATSSMLSNIKSAKMLGLMNHWSQAIQKLRAIEIDVSGKFRILRVWAIIIGNVPGSLAPFVTLAIYALIALASGDQSLLVTQAFTSLALINLVTEPLLMFCQALPSLTQALSCFSRIENTLEEDTSAMPLRFHAEHSNSPHLVTFQSANISWLPKNHQGKVVLHNLNFSISTGFTAIVGPVGSGKTSLLASIIGETTVVSGEMQSRITSRVAFCSQRPWLTNDTIKNNVIGELDFDQTWFSYVIQCCALREDLENLPGGIMTAVGENGSSLSGGQRQRVALARAVYSRLPTVILDDFISGLDPKAVKTIQTSLFHPNGHFRKAGISVILAANGSSLLPYMDDVVLLEEGSISDTGSYEHIKARKPDMFRWNEHTTDPNDDRTKEESSASHEAEPQGSNSTTSQQQGQIGGSDRAGFSRQKGSWSVYSYYGKKAGKLSLFLWAISTLIGAISNSYSTLWVDRWTSASAEQGNQQLGLYLGIYFLLVALAIIGVFFECWTFFLYIVRDTAIKLHTDLLHAVVSAPFYFFLESDLGSITNRFSQDMNLIDMTLPSQALQFTSGFSWCLVQFVVLCVLGKYLAAVVPVLGGVLFLVQRYYLRTSRQLRMLEIEAKTPLYSHFTDTISGIATIRAFGWQMPFIDLVAGALAVTLVAIALSLTADGLGPGALGVALVITLQFNGLLIQTIQSWTKLETSIGAVARVQQFVNEAPSDLGRLPAPSNSWPQNGRVQVQRLTAAHTPRSEDVLKDVSLDIAAGEKIAVCGSSGSGKTSLIMAMMQMMDVRSGRVVIDDTDVATLDGESLRSHLNVVPQEPLFMPGSLRFNLDPRGVASDASIEAMLRRVSVRLWDKLAMGSNGSLHEEFKSSQWSHGEQQLLCLTRALLIPSKVIIFDEAMSSVDEKTEALMQHIVEAEFKDRTVISIIHRYSHIDWFDRIAVLREGRIVECDSAHALLSKSGSAFRALYMVGGKNF</sequence>
<dbReference type="GO" id="GO:0016887">
    <property type="term" value="F:ATP hydrolysis activity"/>
    <property type="evidence" value="ECO:0007669"/>
    <property type="project" value="InterPro"/>
</dbReference>
<evidence type="ECO:0000256" key="10">
    <source>
        <dbReference type="ARBA" id="ARBA00023180"/>
    </source>
</evidence>
<feature type="compositionally biased region" description="Low complexity" evidence="11">
    <location>
        <begin position="835"/>
        <end position="846"/>
    </location>
</feature>